<sequence length="169" mass="17277">MRVWGWGVVAVLLLGGVAGCGDDGGGSGVASAGGVAASGSASPGRSVSPEDAQLKFAQCMRENGVDVPDPGSGDGHALRLGKGGDRSKLEAALKKCQSWLQAGGKMPDLKDPKVRDQYVEFAQCMREHGVDIPDPGPDGQIKLPTGQVDRGQANKAREACRGTLPGVGK</sequence>
<organism evidence="2 3">
    <name type="scientific">Actinomadura mexicana</name>
    <dbReference type="NCBI Taxonomy" id="134959"/>
    <lineage>
        <taxon>Bacteria</taxon>
        <taxon>Bacillati</taxon>
        <taxon>Actinomycetota</taxon>
        <taxon>Actinomycetes</taxon>
        <taxon>Streptosporangiales</taxon>
        <taxon>Thermomonosporaceae</taxon>
        <taxon>Actinomadura</taxon>
    </lineage>
</organism>
<accession>A0A238ZZZ9</accession>
<evidence type="ECO:0000256" key="1">
    <source>
        <dbReference type="SAM" id="MobiDB-lite"/>
    </source>
</evidence>
<dbReference type="Proteomes" id="UP000198420">
    <property type="component" value="Unassembled WGS sequence"/>
</dbReference>
<gene>
    <name evidence="2" type="ORF">SAMN06265355_108106</name>
</gene>
<dbReference type="AlphaFoldDB" id="A0A238ZZZ9"/>
<dbReference type="PROSITE" id="PS51257">
    <property type="entry name" value="PROKAR_LIPOPROTEIN"/>
    <property type="match status" value="1"/>
</dbReference>
<feature type="region of interest" description="Disordered" evidence="1">
    <location>
        <begin position="63"/>
        <end position="84"/>
    </location>
</feature>
<evidence type="ECO:0000313" key="3">
    <source>
        <dbReference type="Proteomes" id="UP000198420"/>
    </source>
</evidence>
<proteinExistence type="predicted"/>
<feature type="region of interest" description="Disordered" evidence="1">
    <location>
        <begin position="129"/>
        <end position="169"/>
    </location>
</feature>
<evidence type="ECO:0000313" key="2">
    <source>
        <dbReference type="EMBL" id="SNR88965.1"/>
    </source>
</evidence>
<reference evidence="3" key="1">
    <citation type="submission" date="2017-06" db="EMBL/GenBank/DDBJ databases">
        <authorList>
            <person name="Varghese N."/>
            <person name="Submissions S."/>
        </authorList>
    </citation>
    <scope>NUCLEOTIDE SEQUENCE [LARGE SCALE GENOMIC DNA]</scope>
    <source>
        <strain evidence="3">DSM 44485</strain>
    </source>
</reference>
<feature type="region of interest" description="Disordered" evidence="1">
    <location>
        <begin position="30"/>
        <end position="49"/>
    </location>
</feature>
<feature type="compositionally biased region" description="Low complexity" evidence="1">
    <location>
        <begin position="30"/>
        <end position="47"/>
    </location>
</feature>
<protein>
    <submittedName>
        <fullName evidence="2">Uncharacterized protein</fullName>
    </submittedName>
</protein>
<name>A0A238ZZZ9_9ACTN</name>
<keyword evidence="3" id="KW-1185">Reference proteome</keyword>
<dbReference type="EMBL" id="FZNP01000008">
    <property type="protein sequence ID" value="SNR88965.1"/>
    <property type="molecule type" value="Genomic_DNA"/>
</dbReference>